<dbReference type="PANTHER" id="PTHR33401">
    <property type="entry name" value="LIGHT-HARVESTING COMPLEX-LIKE PROTEIN OHP2, CHLOROPLASTIC"/>
    <property type="match status" value="1"/>
</dbReference>
<sequence>MKEGSLMRVLFCKIKCPFICFCKPSAAHIYTSRPLPLKLENAPQSHVVPSAAVCNASDDKPSYGIKEESVNGNQQLKSSIRKLPNGTDATKEVGKKKTVQWTDNLGKQLAEIKEFESSETGDADNEEESSRCLCVNL</sequence>
<dbReference type="PANTHER" id="PTHR33401:SF19">
    <property type="entry name" value="(RAPE) HYPOTHETICAL PROTEIN"/>
    <property type="match status" value="1"/>
</dbReference>
<name>A0A2G9HMG9_9LAMI</name>
<feature type="region of interest" description="Disordered" evidence="1">
    <location>
        <begin position="114"/>
        <end position="137"/>
    </location>
</feature>
<reference evidence="3" key="1">
    <citation type="journal article" date="2018" name="Gigascience">
        <title>Genome assembly of the Pink Ipe (Handroanthus impetiginosus, Bignoniaceae), a highly valued, ecologically keystone Neotropical timber forest tree.</title>
        <authorList>
            <person name="Silva-Junior O.B."/>
            <person name="Grattapaglia D."/>
            <person name="Novaes E."/>
            <person name="Collevatti R.G."/>
        </authorList>
    </citation>
    <scope>NUCLEOTIDE SEQUENCE [LARGE SCALE GENOMIC DNA]</scope>
    <source>
        <strain evidence="3">cv. UFG-1</strain>
    </source>
</reference>
<evidence type="ECO:0000256" key="1">
    <source>
        <dbReference type="SAM" id="MobiDB-lite"/>
    </source>
</evidence>
<dbReference type="Proteomes" id="UP000231279">
    <property type="component" value="Unassembled WGS sequence"/>
</dbReference>
<feature type="compositionally biased region" description="Acidic residues" evidence="1">
    <location>
        <begin position="117"/>
        <end position="127"/>
    </location>
</feature>
<evidence type="ECO:0000313" key="3">
    <source>
        <dbReference type="Proteomes" id="UP000231279"/>
    </source>
</evidence>
<gene>
    <name evidence="2" type="ORF">CDL12_08693</name>
</gene>
<comment type="caution">
    <text evidence="2">The sequence shown here is derived from an EMBL/GenBank/DDBJ whole genome shotgun (WGS) entry which is preliminary data.</text>
</comment>
<organism evidence="2 3">
    <name type="scientific">Handroanthus impetiginosus</name>
    <dbReference type="NCBI Taxonomy" id="429701"/>
    <lineage>
        <taxon>Eukaryota</taxon>
        <taxon>Viridiplantae</taxon>
        <taxon>Streptophyta</taxon>
        <taxon>Embryophyta</taxon>
        <taxon>Tracheophyta</taxon>
        <taxon>Spermatophyta</taxon>
        <taxon>Magnoliopsida</taxon>
        <taxon>eudicotyledons</taxon>
        <taxon>Gunneridae</taxon>
        <taxon>Pentapetalae</taxon>
        <taxon>asterids</taxon>
        <taxon>lamiids</taxon>
        <taxon>Lamiales</taxon>
        <taxon>Bignoniaceae</taxon>
        <taxon>Crescentiina</taxon>
        <taxon>Tabebuia alliance</taxon>
        <taxon>Handroanthus</taxon>
    </lineage>
</organism>
<accession>A0A2G9HMG9</accession>
<dbReference type="EMBL" id="NKXS01001430">
    <property type="protein sequence ID" value="PIN18633.1"/>
    <property type="molecule type" value="Genomic_DNA"/>
</dbReference>
<proteinExistence type="predicted"/>
<keyword evidence="3" id="KW-1185">Reference proteome</keyword>
<dbReference type="AlphaFoldDB" id="A0A2G9HMG9"/>
<protein>
    <submittedName>
        <fullName evidence="2">Uncharacterized protein</fullName>
    </submittedName>
</protein>
<evidence type="ECO:0000313" key="2">
    <source>
        <dbReference type="EMBL" id="PIN18633.1"/>
    </source>
</evidence>
<dbReference type="OrthoDB" id="1921202at2759"/>